<dbReference type="InParanoid" id="S8FG92"/>
<feature type="domain" description="Saccharopine dehydrogenase NADP binding" evidence="3">
    <location>
        <begin position="6"/>
        <end position="134"/>
    </location>
</feature>
<dbReference type="HOGENOM" id="CLU_031002_0_1_1"/>
<dbReference type="PANTHER" id="PTHR12286:SF5">
    <property type="entry name" value="SACCHAROPINE DEHYDROGENASE-LIKE OXIDOREDUCTASE"/>
    <property type="match status" value="1"/>
</dbReference>
<accession>S8FG92</accession>
<protein>
    <recommendedName>
        <fullName evidence="3">Saccharopine dehydrogenase NADP binding domain-containing protein</fullName>
    </recommendedName>
</protein>
<dbReference type="SUPFAM" id="SSF51735">
    <property type="entry name" value="NAD(P)-binding Rossmann-fold domains"/>
    <property type="match status" value="1"/>
</dbReference>
<dbReference type="GO" id="GO:0009247">
    <property type="term" value="P:glycolipid biosynthetic process"/>
    <property type="evidence" value="ECO:0007669"/>
    <property type="project" value="TreeGrafter"/>
</dbReference>
<dbReference type="eggNOG" id="KOG2733">
    <property type="taxonomic scope" value="Eukaryota"/>
</dbReference>
<dbReference type="InterPro" id="IPR005097">
    <property type="entry name" value="Sacchrp_dh_NADP-bd"/>
</dbReference>
<dbReference type="Proteomes" id="UP000015241">
    <property type="component" value="Unassembled WGS sequence"/>
</dbReference>
<evidence type="ECO:0000256" key="1">
    <source>
        <dbReference type="ARBA" id="ARBA00038048"/>
    </source>
</evidence>
<sequence>MDVADIIVLGATGFTGRMITDYLAHHPQRATFTFSVAGRSQGKLDALKKQYRLDDSVRLVRLDVTKQDELEEAVKSARVVISTVGPYIFWGEAVFSACIKYRRHYVDLCGETPWIREMVIKYDYVAAKAGVVLVPSCGFDSVPADLTVFLSNKTLKAAAGLDASLGDSLTVYRVNGGLSGGTMASALAIAENIPLEKIGEANADYAFCPARGKSGSKERLWYKVPLSEPTRYAMSWFMAAGNRAIVQRSWALNVVDAAAAKGSGQAGEEKARSLYGPEFTYDECAEQWPATGVLGWLGVASASLAFTIVSALVLFTPPFRWLLKRLAIPPGEGPSEEKMKNGFCEITNYSQSARTPGTPAVHVKTVLRGQGDPGYLLTSKMISECALALALERSALPWRAQEGGVLTPATAFGDVLVRRLEATGVFQFESGVVAPEAESRKQR</sequence>
<proteinExistence type="inferred from homology"/>
<evidence type="ECO:0000259" key="3">
    <source>
        <dbReference type="Pfam" id="PF03435"/>
    </source>
</evidence>
<keyword evidence="2" id="KW-0812">Transmembrane</keyword>
<dbReference type="Pfam" id="PF03435">
    <property type="entry name" value="Sacchrp_dh_NADP"/>
    <property type="match status" value="1"/>
</dbReference>
<dbReference type="GO" id="GO:0005886">
    <property type="term" value="C:plasma membrane"/>
    <property type="evidence" value="ECO:0007669"/>
    <property type="project" value="TreeGrafter"/>
</dbReference>
<dbReference type="Gene3D" id="3.40.50.720">
    <property type="entry name" value="NAD(P)-binding Rossmann-like Domain"/>
    <property type="match status" value="1"/>
</dbReference>
<dbReference type="AlphaFoldDB" id="S8FG92"/>
<comment type="similarity">
    <text evidence="1">Belongs to the saccharopine dehydrogenase family.</text>
</comment>
<dbReference type="GO" id="GO:0005739">
    <property type="term" value="C:mitochondrion"/>
    <property type="evidence" value="ECO:0007669"/>
    <property type="project" value="TreeGrafter"/>
</dbReference>
<dbReference type="GO" id="GO:0005811">
    <property type="term" value="C:lipid droplet"/>
    <property type="evidence" value="ECO:0007669"/>
    <property type="project" value="TreeGrafter"/>
</dbReference>
<gene>
    <name evidence="4" type="ORF">FOMPIDRAFT_1163185</name>
</gene>
<keyword evidence="2" id="KW-0472">Membrane</keyword>
<keyword evidence="5" id="KW-1185">Reference proteome</keyword>
<dbReference type="EMBL" id="KE504149">
    <property type="protein sequence ID" value="EPT00451.1"/>
    <property type="molecule type" value="Genomic_DNA"/>
</dbReference>
<dbReference type="InterPro" id="IPR051276">
    <property type="entry name" value="Saccharopine_DH-like_oxidrdct"/>
</dbReference>
<dbReference type="OrthoDB" id="10268090at2759"/>
<evidence type="ECO:0000313" key="4">
    <source>
        <dbReference type="EMBL" id="EPT00451.1"/>
    </source>
</evidence>
<name>S8FG92_FOMSC</name>
<organism evidence="4 5">
    <name type="scientific">Fomitopsis schrenkii</name>
    <name type="common">Brown rot fungus</name>
    <dbReference type="NCBI Taxonomy" id="2126942"/>
    <lineage>
        <taxon>Eukaryota</taxon>
        <taxon>Fungi</taxon>
        <taxon>Dikarya</taxon>
        <taxon>Basidiomycota</taxon>
        <taxon>Agaricomycotina</taxon>
        <taxon>Agaricomycetes</taxon>
        <taxon>Polyporales</taxon>
        <taxon>Fomitopsis</taxon>
    </lineage>
</organism>
<feature type="transmembrane region" description="Helical" evidence="2">
    <location>
        <begin position="293"/>
        <end position="315"/>
    </location>
</feature>
<keyword evidence="2" id="KW-1133">Transmembrane helix</keyword>
<dbReference type="PANTHER" id="PTHR12286">
    <property type="entry name" value="SACCHAROPINE DEHYDROGENASE-LIKE OXIDOREDUCTASE"/>
    <property type="match status" value="1"/>
</dbReference>
<evidence type="ECO:0000256" key="2">
    <source>
        <dbReference type="SAM" id="Phobius"/>
    </source>
</evidence>
<dbReference type="InterPro" id="IPR036291">
    <property type="entry name" value="NAD(P)-bd_dom_sf"/>
</dbReference>
<evidence type="ECO:0000313" key="5">
    <source>
        <dbReference type="Proteomes" id="UP000015241"/>
    </source>
</evidence>
<reference evidence="4 5" key="1">
    <citation type="journal article" date="2012" name="Science">
        <title>The Paleozoic origin of enzymatic lignin decomposition reconstructed from 31 fungal genomes.</title>
        <authorList>
            <person name="Floudas D."/>
            <person name="Binder M."/>
            <person name="Riley R."/>
            <person name="Barry K."/>
            <person name="Blanchette R.A."/>
            <person name="Henrissat B."/>
            <person name="Martinez A.T."/>
            <person name="Otillar R."/>
            <person name="Spatafora J.W."/>
            <person name="Yadav J.S."/>
            <person name="Aerts A."/>
            <person name="Benoit I."/>
            <person name="Boyd A."/>
            <person name="Carlson A."/>
            <person name="Copeland A."/>
            <person name="Coutinho P.M."/>
            <person name="de Vries R.P."/>
            <person name="Ferreira P."/>
            <person name="Findley K."/>
            <person name="Foster B."/>
            <person name="Gaskell J."/>
            <person name="Glotzer D."/>
            <person name="Gorecki P."/>
            <person name="Heitman J."/>
            <person name="Hesse C."/>
            <person name="Hori C."/>
            <person name="Igarashi K."/>
            <person name="Jurgens J.A."/>
            <person name="Kallen N."/>
            <person name="Kersten P."/>
            <person name="Kohler A."/>
            <person name="Kuees U."/>
            <person name="Kumar T.K.A."/>
            <person name="Kuo A."/>
            <person name="LaButti K."/>
            <person name="Larrondo L.F."/>
            <person name="Lindquist E."/>
            <person name="Ling A."/>
            <person name="Lombard V."/>
            <person name="Lucas S."/>
            <person name="Lundell T."/>
            <person name="Martin R."/>
            <person name="McLaughlin D.J."/>
            <person name="Morgenstern I."/>
            <person name="Morin E."/>
            <person name="Murat C."/>
            <person name="Nagy L.G."/>
            <person name="Nolan M."/>
            <person name="Ohm R.A."/>
            <person name="Patyshakuliyeva A."/>
            <person name="Rokas A."/>
            <person name="Ruiz-Duenas F.J."/>
            <person name="Sabat G."/>
            <person name="Salamov A."/>
            <person name="Samejima M."/>
            <person name="Schmutz J."/>
            <person name="Slot J.C."/>
            <person name="St John F."/>
            <person name="Stenlid J."/>
            <person name="Sun H."/>
            <person name="Sun S."/>
            <person name="Syed K."/>
            <person name="Tsang A."/>
            <person name="Wiebenga A."/>
            <person name="Young D."/>
            <person name="Pisabarro A."/>
            <person name="Eastwood D.C."/>
            <person name="Martin F."/>
            <person name="Cullen D."/>
            <person name="Grigoriev I.V."/>
            <person name="Hibbett D.S."/>
        </authorList>
    </citation>
    <scope>NUCLEOTIDE SEQUENCE</scope>
    <source>
        <strain evidence="5">FP-58527</strain>
    </source>
</reference>